<evidence type="ECO:0000313" key="6">
    <source>
        <dbReference type="Proteomes" id="UP000027456"/>
    </source>
</evidence>
<dbReference type="InterPro" id="IPR036188">
    <property type="entry name" value="FAD/NAD-bd_sf"/>
</dbReference>
<dbReference type="STRING" id="1423351.A0A074RQN0"/>
<feature type="domain" description="Glucose-methanol-choline oxidoreductase N-terminal" evidence="4">
    <location>
        <begin position="740"/>
        <end position="754"/>
    </location>
</feature>
<evidence type="ECO:0000256" key="1">
    <source>
        <dbReference type="ARBA" id="ARBA00001974"/>
    </source>
</evidence>
<dbReference type="GO" id="GO:0050660">
    <property type="term" value="F:flavin adenine dinucleotide binding"/>
    <property type="evidence" value="ECO:0007669"/>
    <property type="project" value="InterPro"/>
</dbReference>
<dbReference type="AlphaFoldDB" id="A0A074RQN0"/>
<dbReference type="EMBL" id="AZST01000399">
    <property type="protein sequence ID" value="KEP49164.1"/>
    <property type="molecule type" value="Genomic_DNA"/>
</dbReference>
<dbReference type="Pfam" id="PF00732">
    <property type="entry name" value="GMC_oxred_N"/>
    <property type="match status" value="1"/>
</dbReference>
<gene>
    <name evidence="5" type="ORF">V565_106620</name>
</gene>
<dbReference type="InterPro" id="IPR012132">
    <property type="entry name" value="GMC_OxRdtase"/>
</dbReference>
<accession>A0A074RQN0</accession>
<dbReference type="PANTHER" id="PTHR11552">
    <property type="entry name" value="GLUCOSE-METHANOL-CHOLINE GMC OXIDOREDUCTASE"/>
    <property type="match status" value="1"/>
</dbReference>
<dbReference type="InterPro" id="IPR000172">
    <property type="entry name" value="GMC_OxRdtase_N"/>
</dbReference>
<dbReference type="PROSITE" id="PS00624">
    <property type="entry name" value="GMC_OXRED_2"/>
    <property type="match status" value="1"/>
</dbReference>
<dbReference type="SUPFAM" id="SSF54373">
    <property type="entry name" value="FAD-linked reductases, C-terminal domain"/>
    <property type="match status" value="1"/>
</dbReference>
<dbReference type="Gene3D" id="3.30.560.10">
    <property type="entry name" value="Glucose Oxidase, domain 3"/>
    <property type="match status" value="1"/>
</dbReference>
<name>A0A074RQN0_9AGAM</name>
<feature type="region of interest" description="Disordered" evidence="3">
    <location>
        <begin position="69"/>
        <end position="91"/>
    </location>
</feature>
<dbReference type="PANTHER" id="PTHR11552:SF78">
    <property type="entry name" value="GLUCOSE-METHANOL-CHOLINE OXIDOREDUCTASE N-TERMINAL DOMAIN-CONTAINING PROTEIN"/>
    <property type="match status" value="1"/>
</dbReference>
<dbReference type="SUPFAM" id="SSF47954">
    <property type="entry name" value="Cyclin-like"/>
    <property type="match status" value="1"/>
</dbReference>
<dbReference type="Pfam" id="PF05199">
    <property type="entry name" value="GMC_oxred_C"/>
    <property type="match status" value="1"/>
</dbReference>
<dbReference type="GO" id="GO:0016614">
    <property type="term" value="F:oxidoreductase activity, acting on CH-OH group of donors"/>
    <property type="evidence" value="ECO:0007669"/>
    <property type="project" value="InterPro"/>
</dbReference>
<protein>
    <submittedName>
        <fullName evidence="5">Alcohol oxidase</fullName>
    </submittedName>
</protein>
<comment type="similarity">
    <text evidence="2">Belongs to the GMC oxidoreductase family.</text>
</comment>
<proteinExistence type="inferred from homology"/>
<reference evidence="5 6" key="1">
    <citation type="submission" date="2013-12" db="EMBL/GenBank/DDBJ databases">
        <authorList>
            <person name="Cubeta M."/>
            <person name="Pakala S."/>
            <person name="Fedorova N."/>
            <person name="Thomas E."/>
            <person name="Dean R."/>
            <person name="Jabaji S."/>
            <person name="Neate S."/>
            <person name="Toda T."/>
            <person name="Tavantzis S."/>
            <person name="Vilgalys R."/>
            <person name="Bharathan N."/>
            <person name="Pakala S."/>
            <person name="Losada L.S."/>
            <person name="Zafar N."/>
            <person name="Nierman W."/>
        </authorList>
    </citation>
    <scope>NUCLEOTIDE SEQUENCE [LARGE SCALE GENOMIC DNA]</scope>
    <source>
        <strain evidence="5 6">123E</strain>
    </source>
</reference>
<dbReference type="InterPro" id="IPR007867">
    <property type="entry name" value="GMC_OxRtase_C"/>
</dbReference>
<comment type="caution">
    <text evidence="5">The sequence shown here is derived from an EMBL/GenBank/DDBJ whole genome shotgun (WGS) entry which is preliminary data.</text>
</comment>
<evidence type="ECO:0000259" key="4">
    <source>
        <dbReference type="PROSITE" id="PS00624"/>
    </source>
</evidence>
<dbReference type="CDD" id="cd20557">
    <property type="entry name" value="CYCLIN_ScPCL1-like"/>
    <property type="match status" value="1"/>
</dbReference>
<sequence>MPPPTTYHPTRTHPASLISASEHHPDLLRLMSQRVNTEIVDHIVAKVREVVPRCCDTCHPPVAHKWSDSLSTLPSPPVTPTKPMFQDGSGRRSEYEAAPLPVLEDFLGNIVSSSKIQAPTLLCTLIYLDRIRPKLPPIESAPHSRSPDVQHRVLMATIVCAAKYLNDSSPKNKHWALYSYGLLTCQDVNAMELQLLGLLDWDLRLTEDECTSAFSVFFGRSESRTTKQPLTPPKDVVVRIGSSQTMSNARQNPHLSVPSNRRASRPARIEISTGPGHLHASFTRSNASNTPLSPPPSAVSASFQARQDVLPGGDQVGTSNGDNAKTARYMHAYGARYPRLTEDARPIVQARSSNSHPNVRFAADPVIPTGETATRNVEDCVSSWPTLSRANGILEQRIFEIRVGCMIYRWPIWLHEFKRATVVRTHTIEDRQDTLHPSVLSRLDFLTIPIMSQIQKEVDIIFVGGESNLSHLAAIPISPPIILQEGPPVSPFSCVAAGRLAKANPELDILLVEQGPNNFNEPNVVTPAVFITHLVPGSKTAHFWQGNKSDALNGRSPIVPTGRTLGGGSRYTRASASDFDDWKTEGWGSKDLLPLLRKMETYHLAPDRESHGYDGPLNVSYGDKDHFPAISQEYLEVLQKRGVPLVQDKQDLKTGHGCQRWAKWVNPATGARQDAAHRYIHPLSDNKHLHIMTATKVVRVLFDGTKATGIEVVGDKDTEEGADQTPHIIKARKLVVISAGALGSPVVLQRSGVGEAERLKKLGIQVVSDLPIGSTYEDHNLVLTPYHVADDTVTIDPILEQDPEFLAKAQAEFTQGKGALTSNWIDSGCKLRPTPKELEEMGPAFASVWKKYFESKPDKPVMLQAVVNGWLGPREILPYKGARLVMMGSYTAYPISRGHVYITSTDPYAAPDFETGFFNEQADVDAQVWAYKHAREAVRRLSAYRGEFEALHPKFPEGSAAACTKIDGPPNVENLKDIVYTPEDNKAIEAYLRQFIETTWHSVGTVMMKPKEQGGSVDNRLNVYGTQNLKVADLSIIPGNVGANTNSTALLVGEKAAMIIAEDLGLKLD</sequence>
<dbReference type="InterPro" id="IPR006671">
    <property type="entry name" value="Cyclin_N"/>
</dbReference>
<dbReference type="HOGENOM" id="CLU_010319_0_0_1"/>
<dbReference type="SUPFAM" id="SSF51905">
    <property type="entry name" value="FAD/NAD(P)-binding domain"/>
    <property type="match status" value="1"/>
</dbReference>
<dbReference type="OrthoDB" id="269227at2759"/>
<dbReference type="Gene3D" id="1.10.472.10">
    <property type="entry name" value="Cyclin-like"/>
    <property type="match status" value="1"/>
</dbReference>
<evidence type="ECO:0000256" key="3">
    <source>
        <dbReference type="SAM" id="MobiDB-lite"/>
    </source>
</evidence>
<dbReference type="InterPro" id="IPR036915">
    <property type="entry name" value="Cyclin-like_sf"/>
</dbReference>
<organism evidence="5 6">
    <name type="scientific">Rhizoctonia solani 123E</name>
    <dbReference type="NCBI Taxonomy" id="1423351"/>
    <lineage>
        <taxon>Eukaryota</taxon>
        <taxon>Fungi</taxon>
        <taxon>Dikarya</taxon>
        <taxon>Basidiomycota</taxon>
        <taxon>Agaricomycotina</taxon>
        <taxon>Agaricomycetes</taxon>
        <taxon>Cantharellales</taxon>
        <taxon>Ceratobasidiaceae</taxon>
        <taxon>Rhizoctonia</taxon>
    </lineage>
</organism>
<feature type="region of interest" description="Disordered" evidence="3">
    <location>
        <begin position="243"/>
        <end position="302"/>
    </location>
</feature>
<dbReference type="Proteomes" id="UP000027456">
    <property type="component" value="Unassembled WGS sequence"/>
</dbReference>
<keyword evidence="6" id="KW-1185">Reference proteome</keyword>
<dbReference type="Pfam" id="PF00134">
    <property type="entry name" value="Cyclin_N"/>
    <property type="match status" value="1"/>
</dbReference>
<evidence type="ECO:0000256" key="2">
    <source>
        <dbReference type="ARBA" id="ARBA00010790"/>
    </source>
</evidence>
<evidence type="ECO:0000313" key="5">
    <source>
        <dbReference type="EMBL" id="KEP49164.1"/>
    </source>
</evidence>
<feature type="compositionally biased region" description="Polar residues" evidence="3">
    <location>
        <begin position="243"/>
        <end position="261"/>
    </location>
</feature>
<dbReference type="Gene3D" id="3.50.50.60">
    <property type="entry name" value="FAD/NAD(P)-binding domain"/>
    <property type="match status" value="1"/>
</dbReference>
<comment type="cofactor">
    <cofactor evidence="1">
        <name>FAD</name>
        <dbReference type="ChEBI" id="CHEBI:57692"/>
    </cofactor>
</comment>